<sequence length="1485" mass="144077">TRFVLTDGDGGTSTPATRTVTVAATNSAPVIAAIEGTSLAYTENAAATPITATGTVTDADSADFATGTLTVDYTANGAAEDRLAVRNQGTGAGQIGVSGANVSYAGTTIGTFTGGTGTTGLVITLNASATPAAAQALVRNITYANVSNTPSTLTRTVRFVLTDGDGGTSAPATRTITVAAVDDAPVLAASGGTTPYTEQSAAVAVDAGLTVTDVEGGPNATGAAVTITSPVAGDLLHFTTQNGITGNFASGVLTLSGSATLANYQAALRSVQFSNPSSDAPGTSRSVGFQIVGPTASNTTTKTLAITQVNDPPVVFLDMAGPLAYTEQAGFVNLFGPASTVTDPDNATLSSLKVTVSAGFDATFDSLRLDPAVAGFTSNFSAGVLTLTRAGGTVAQFQTALRGVQFSNSSNDPDHRNDGTANPADADRSFTVVVDDGAGGTTPPLPRLLSITPVNDAPGAPGTLPTTTGIRNTTLVAGGAVATGPHVTRTVNLIGTATDPDGLESAITVTPAAAAATAQGGRMTLAANGDLRYEPPASATLPSDTYGYTLTDGTTASAPITWTVNLSGAVWYVADQAAGTQDGTAARPFATIAGATAVAGASQTIYVRRAPGDGILTAGVTLQSGQKLIGEGVALTNTDVGSATVETLAPAGTKPVLTASNADVLTLAANTQVAGVSIDPSGTGGGLFGNAVAGVTLRSMDVTDTGTAATQPGIELTGAGNGLTFTAPVSLSTTQAGALNLTGAALSGTLASTTVSGSTTSPGVSLTSTTGSLTFTTTAITTTNQPGFVLSNATGIDVLAGSVASTNRAAVDATGLGAGSDLTFTDVDSTTSTGDGVNLDGTDTAWTFSAGSGSTISGAAGIGFDLNNGTGVVTYAGTVGAGAAGKAIDVSSRTANATFSGNITGAGTAGGISVSGNTAGTTTFSGATKTLSTGTGAAVSLTGNAGATIAFSNGGLALTSTSGGGFLASGGGTVTVAGTGNTISTTTGTGLSIAATTIGAANATFQSISSNGAPSGIVLNGTGSTGTFSVTGTAAADSGGTIQNTTGPGVSLTNADAISLNRIKLLGTDRSGIKGTGVTGFSLTNSTVTGAGDAAIDDNDSSIAFNDTAGGLTNNVDGVVTITGNTLSNAYGAGISIFQYNGTISDAVITGNTVTSTLSTTTSRGAGIALNLFGSTTTVANLTKATISNNVISGFPAGDALAVQGANTASSAAPAGTYGVPGTANVVTMSGNQINGDATTKFNGFGITASVTGRGQGNFAITNNGTAGSPIRNMKGAAIGIGAAGDVTASFVVTGNQINANNQFGSDGIGLGTDKNIQADSSTLTHPNVRATITGNTVANTSGTGIGVLHRDSNGSLNVRIDNNTVGAPLQASPGISINAGSSGNATYNPTVCASVSGNNPTAGPPDTFGDTHPGIELFKRSSSSTTYVLGLTGLAPSPATNAQVESYVTGLNPTSSLGGGFYAGKRVAVRTGSNITSCTLAAGV</sequence>
<organism evidence="2 3">
    <name type="scientific">Nocardioides marmoriginsengisoli</name>
    <dbReference type="NCBI Taxonomy" id="661483"/>
    <lineage>
        <taxon>Bacteria</taxon>
        <taxon>Bacillati</taxon>
        <taxon>Actinomycetota</taxon>
        <taxon>Actinomycetes</taxon>
        <taxon>Propionibacteriales</taxon>
        <taxon>Nocardioidaceae</taxon>
        <taxon>Nocardioides</taxon>
    </lineage>
</organism>
<dbReference type="InterPro" id="IPR012334">
    <property type="entry name" value="Pectin_lyas_fold"/>
</dbReference>
<dbReference type="RefSeq" id="WP_183407868.1">
    <property type="nucleotide sequence ID" value="NZ_RJSE01000007.1"/>
</dbReference>
<evidence type="ECO:0000313" key="3">
    <source>
        <dbReference type="Proteomes" id="UP000267128"/>
    </source>
</evidence>
<feature type="region of interest" description="Disordered" evidence="1">
    <location>
        <begin position="405"/>
        <end position="428"/>
    </location>
</feature>
<gene>
    <name evidence="2" type="ORF">EFK50_16540</name>
</gene>
<dbReference type="Proteomes" id="UP000267128">
    <property type="component" value="Unassembled WGS sequence"/>
</dbReference>
<dbReference type="EMBL" id="RJSE01000007">
    <property type="protein sequence ID" value="RNL63296.1"/>
    <property type="molecule type" value="Genomic_DNA"/>
</dbReference>
<protein>
    <submittedName>
        <fullName evidence="2">Right-handed parallel beta-helix repeat-containing protein</fullName>
    </submittedName>
</protein>
<dbReference type="Gene3D" id="2.160.20.10">
    <property type="entry name" value="Single-stranded right-handed beta-helix, Pectin lyase-like"/>
    <property type="match status" value="1"/>
</dbReference>
<keyword evidence="3" id="KW-1185">Reference proteome</keyword>
<name>A0A3N0CJU4_9ACTN</name>
<reference evidence="2 3" key="1">
    <citation type="submission" date="2018-11" db="EMBL/GenBank/DDBJ databases">
        <authorList>
            <person name="Li F."/>
        </authorList>
    </citation>
    <scope>NUCLEOTIDE SEQUENCE [LARGE SCALE GENOMIC DNA]</scope>
    <source>
        <strain evidence="2 3">Gsoil 097</strain>
    </source>
</reference>
<evidence type="ECO:0000313" key="2">
    <source>
        <dbReference type="EMBL" id="RNL63296.1"/>
    </source>
</evidence>
<evidence type="ECO:0000256" key="1">
    <source>
        <dbReference type="SAM" id="MobiDB-lite"/>
    </source>
</evidence>
<dbReference type="SUPFAM" id="SSF51126">
    <property type="entry name" value="Pectin lyase-like"/>
    <property type="match status" value="1"/>
</dbReference>
<feature type="non-terminal residue" evidence="2">
    <location>
        <position position="1"/>
    </location>
</feature>
<accession>A0A3N0CJU4</accession>
<comment type="caution">
    <text evidence="2">The sequence shown here is derived from an EMBL/GenBank/DDBJ whole genome shotgun (WGS) entry which is preliminary data.</text>
</comment>
<dbReference type="InterPro" id="IPR011050">
    <property type="entry name" value="Pectin_lyase_fold/virulence"/>
</dbReference>
<proteinExistence type="predicted"/>
<dbReference type="InterPro" id="IPR006626">
    <property type="entry name" value="PbH1"/>
</dbReference>
<dbReference type="SMART" id="SM00710">
    <property type="entry name" value="PbH1"/>
    <property type="match status" value="12"/>
</dbReference>